<dbReference type="AlphaFoldDB" id="A0AAU9CL84"/>
<protein>
    <submittedName>
        <fullName evidence="1">Uncharacterized protein</fullName>
    </submittedName>
</protein>
<dbReference type="EMBL" id="AP024714">
    <property type="protein sequence ID" value="BCX80603.1"/>
    <property type="molecule type" value="Genomic_DNA"/>
</dbReference>
<dbReference type="KEGG" id="mcau:MIT9_P0177"/>
<dbReference type="RefSeq" id="WP_317705572.1">
    <property type="nucleotide sequence ID" value="NZ_AP024714.1"/>
</dbReference>
<evidence type="ECO:0000313" key="1">
    <source>
        <dbReference type="EMBL" id="BCX80603.1"/>
    </source>
</evidence>
<proteinExistence type="predicted"/>
<evidence type="ECO:0000313" key="2">
    <source>
        <dbReference type="Proteomes" id="UP001321825"/>
    </source>
</evidence>
<name>A0AAU9CL84_9GAMM</name>
<keyword evidence="2" id="KW-1185">Reference proteome</keyword>
<organism evidence="1 2">
    <name type="scientific">Methylomarinovum caldicuralii</name>
    <dbReference type="NCBI Taxonomy" id="438856"/>
    <lineage>
        <taxon>Bacteria</taxon>
        <taxon>Pseudomonadati</taxon>
        <taxon>Pseudomonadota</taxon>
        <taxon>Gammaproteobacteria</taxon>
        <taxon>Methylococcales</taxon>
        <taxon>Methylothermaceae</taxon>
        <taxon>Methylomarinovum</taxon>
    </lineage>
</organism>
<gene>
    <name evidence="1" type="ORF">MIT9_P0177</name>
</gene>
<sequence length="147" mass="15815">MPNSIREQILQAAVSRIAASLAPLGAEVHRSPTVALTREQAPAVVVFPESDEVIDRPNDRVERELVIRVVALARAVPPAAPETEADALLVAAHAALMDDPGLNGLALAVLELDCEWEVEDADSVVAAIPARYAIRYRTRAHDLTQRG</sequence>
<dbReference type="Proteomes" id="UP001321825">
    <property type="component" value="Chromosome"/>
</dbReference>
<accession>A0AAU9CL84</accession>
<reference evidence="2" key="1">
    <citation type="journal article" date="2024" name="Int. J. Syst. Evol. Microbiol.">
        <title>Methylomarinovum tepidoasis sp. nov., a moderately thermophilic methanotroph of the family Methylothermaceae isolated from a deep-sea hydrothermal field.</title>
        <authorList>
            <person name="Hirayama H."/>
            <person name="Takaki Y."/>
            <person name="Abe M."/>
            <person name="Miyazaki M."/>
            <person name="Uematsu K."/>
            <person name="Matsui Y."/>
            <person name="Takai K."/>
        </authorList>
    </citation>
    <scope>NUCLEOTIDE SEQUENCE [LARGE SCALE GENOMIC DNA]</scope>
    <source>
        <strain evidence="2">IT-9</strain>
    </source>
</reference>